<dbReference type="GO" id="GO:0070566">
    <property type="term" value="F:adenylyltransferase activity"/>
    <property type="evidence" value="ECO:0007669"/>
    <property type="project" value="TreeGrafter"/>
</dbReference>
<dbReference type="AlphaFoldDB" id="A0A3Q8I1S7"/>
<reference evidence="4" key="1">
    <citation type="journal article" date="2018" name="J. Ind. Microbiol. Biotechnol.">
        <title>Genome mining reveals uncommon alkylpyrones as type III PKS products from myxobacteria.</title>
        <authorList>
            <person name="Hug J.J."/>
            <person name="Panter F."/>
            <person name="Krug D."/>
            <person name="Muller R."/>
        </authorList>
    </citation>
    <scope>NUCLEOTIDE SEQUENCE</scope>
    <source>
        <strain evidence="4">MCy10622</strain>
    </source>
</reference>
<dbReference type="CDD" id="cd05931">
    <property type="entry name" value="FAAL"/>
    <property type="match status" value="1"/>
</dbReference>
<keyword evidence="2" id="KW-0436">Ligase</keyword>
<evidence type="ECO:0000313" key="4">
    <source>
        <dbReference type="EMBL" id="AYM52666.1"/>
    </source>
</evidence>
<dbReference type="GO" id="GO:0006633">
    <property type="term" value="P:fatty acid biosynthetic process"/>
    <property type="evidence" value="ECO:0007669"/>
    <property type="project" value="TreeGrafter"/>
</dbReference>
<evidence type="ECO:0000259" key="3">
    <source>
        <dbReference type="Pfam" id="PF00501"/>
    </source>
</evidence>
<feature type="domain" description="AMP-dependent synthetase/ligase" evidence="3">
    <location>
        <begin position="27"/>
        <end position="410"/>
    </location>
</feature>
<sequence length="583" mass="62094">MKGPTLPAVRYATVTEMLADAARTAMGLVFVDAQERETSLPWAEVYRRARRTAAGLERLGVRPGERVAILLPTSPGFMDAFFGTLLAGAVPVPLYPPVRLGRLEEYHRGTARMLEVTGACAVLTDSKVRLLLGPSVEAARPRLGCRTVEEVSRGEGEVAAVSSPEALALIQFSSGSTVDPKPVALTHAALLAQVAALKEAMPLPPGAQRCGVSWLPLYHDMGLIGCLLAALYYPGSLVLIPPEVFLARPALWLRALSRHKGFISPAPNFAYGLCLKRVKDAELEGVDLSHWQHALNGAEPVSVETLRRFTERFGKHGFQAGALRPVYGLSEASLAVTFPPEGRGPRVLGVDAEALATKGQVEEGTRGYVSVGQPVAGFEVEVRDELGLTLEERRVGHVFARGPSLMKGYFGNPEATARALAPDGWLDTGDMGFVVDGELYLTGRAKDLVIIRGANHAPQSFEEHVNAVEGVRTGCAVAVGFTPPGEEDEALLILAEHGGEAPADLEERIRAAVLEGTGVRPHTVKVLAPGTLPRTSSGKLRRAEALRRHLAGELKPPKKVGAVGLAVEVAKSALAMVRSERGG</sequence>
<dbReference type="InterPro" id="IPR045851">
    <property type="entry name" value="AMP-bd_C_sf"/>
</dbReference>
<evidence type="ECO:0000256" key="1">
    <source>
        <dbReference type="ARBA" id="ARBA00006432"/>
    </source>
</evidence>
<organism evidence="4">
    <name type="scientific">Aggregicoccus edonensis</name>
    <dbReference type="NCBI Taxonomy" id="1450165"/>
    <lineage>
        <taxon>Bacteria</taxon>
        <taxon>Pseudomonadati</taxon>
        <taxon>Myxococcota</taxon>
        <taxon>Myxococcia</taxon>
        <taxon>Myxococcales</taxon>
        <taxon>Cystobacterineae</taxon>
        <taxon>Myxococcaceae</taxon>
        <taxon>Aggregicoccus</taxon>
    </lineage>
</organism>
<dbReference type="InterPro" id="IPR040097">
    <property type="entry name" value="FAAL/FAAC"/>
</dbReference>
<dbReference type="Gene3D" id="3.40.50.12780">
    <property type="entry name" value="N-terminal domain of ligase-like"/>
    <property type="match status" value="1"/>
</dbReference>
<evidence type="ECO:0000256" key="2">
    <source>
        <dbReference type="ARBA" id="ARBA00022598"/>
    </source>
</evidence>
<dbReference type="InterPro" id="IPR042099">
    <property type="entry name" value="ANL_N_sf"/>
</dbReference>
<proteinExistence type="inferred from homology"/>
<comment type="similarity">
    <text evidence="1">Belongs to the ATP-dependent AMP-binding enzyme family.</text>
</comment>
<name>A0A3Q8I1S7_9BACT</name>
<dbReference type="EMBL" id="MH908881">
    <property type="protein sequence ID" value="AYM52666.1"/>
    <property type="molecule type" value="Genomic_DNA"/>
</dbReference>
<dbReference type="PANTHER" id="PTHR22754:SF32">
    <property type="entry name" value="DISCO-INTERACTING PROTEIN 2"/>
    <property type="match status" value="1"/>
</dbReference>
<accession>A0A3Q8I1S7</accession>
<dbReference type="PANTHER" id="PTHR22754">
    <property type="entry name" value="DISCO-INTERACTING PROTEIN 2 DIP2 -RELATED"/>
    <property type="match status" value="1"/>
</dbReference>
<dbReference type="InterPro" id="IPR000873">
    <property type="entry name" value="AMP-dep_synth/lig_dom"/>
</dbReference>
<dbReference type="SUPFAM" id="SSF56801">
    <property type="entry name" value="Acetyl-CoA synthetase-like"/>
    <property type="match status" value="1"/>
</dbReference>
<dbReference type="Pfam" id="PF00501">
    <property type="entry name" value="AMP-binding"/>
    <property type="match status" value="1"/>
</dbReference>
<protein>
    <submittedName>
        <fullName evidence="4">AMP-binding protein</fullName>
    </submittedName>
</protein>
<dbReference type="Gene3D" id="3.30.300.30">
    <property type="match status" value="1"/>
</dbReference>
<dbReference type="GO" id="GO:0005886">
    <property type="term" value="C:plasma membrane"/>
    <property type="evidence" value="ECO:0007669"/>
    <property type="project" value="TreeGrafter"/>
</dbReference>
<dbReference type="GO" id="GO:0016874">
    <property type="term" value="F:ligase activity"/>
    <property type="evidence" value="ECO:0007669"/>
    <property type="project" value="UniProtKB-KW"/>
</dbReference>